<dbReference type="InterPro" id="IPR015943">
    <property type="entry name" value="WD40/YVTN_repeat-like_dom_sf"/>
</dbReference>
<dbReference type="GO" id="GO:0005929">
    <property type="term" value="C:cilium"/>
    <property type="evidence" value="ECO:0007669"/>
    <property type="project" value="TreeGrafter"/>
</dbReference>
<dbReference type="Gene3D" id="1.25.40.470">
    <property type="match status" value="1"/>
</dbReference>
<reference evidence="5 6" key="1">
    <citation type="journal article" date="2013" name="BMC Genomics">
        <title>Reconstruction of the lipid metabolism for the microalga Monoraphidium neglectum from its genome sequence reveals characteristics suitable for biofuel production.</title>
        <authorList>
            <person name="Bogen C."/>
            <person name="Al-Dilaimi A."/>
            <person name="Albersmeier A."/>
            <person name="Wichmann J."/>
            <person name="Grundmann M."/>
            <person name="Rupp O."/>
            <person name="Lauersen K.J."/>
            <person name="Blifernez-Klassen O."/>
            <person name="Kalinowski J."/>
            <person name="Goesmann A."/>
            <person name="Mussgnug J.H."/>
            <person name="Kruse O."/>
        </authorList>
    </citation>
    <scope>NUCLEOTIDE SEQUENCE [LARGE SCALE GENOMIC DNA]</scope>
    <source>
        <strain evidence="5 6">SAG 48.87</strain>
    </source>
</reference>
<dbReference type="Proteomes" id="UP000054498">
    <property type="component" value="Unassembled WGS sequence"/>
</dbReference>
<dbReference type="InterPro" id="IPR040379">
    <property type="entry name" value="WDR19/dyf-2"/>
</dbReference>
<dbReference type="Pfam" id="PF15911">
    <property type="entry name" value="Beta-prop_WDR19_2nd"/>
    <property type="match status" value="1"/>
</dbReference>
<dbReference type="GO" id="GO:0060271">
    <property type="term" value="P:cilium assembly"/>
    <property type="evidence" value="ECO:0007669"/>
    <property type="project" value="TreeGrafter"/>
</dbReference>
<dbReference type="KEGG" id="mng:MNEG_2512"/>
<dbReference type="OrthoDB" id="10250638at2759"/>
<gene>
    <name evidence="5" type="ORF">MNEG_2512</name>
</gene>
<evidence type="ECO:0000313" key="6">
    <source>
        <dbReference type="Proteomes" id="UP000054498"/>
    </source>
</evidence>
<dbReference type="InterPro" id="IPR057855">
    <property type="entry name" value="Beta-prop_WDR19_1st"/>
</dbReference>
<evidence type="ECO:0000256" key="2">
    <source>
        <dbReference type="ARBA" id="ARBA00022737"/>
    </source>
</evidence>
<sequence length="1344" mass="140498">MRQFVVYDRNGKLLEELHLPPPEAPVADPKQSCCLQLQWDANGDMLAALPSGSSSVYVWAAATRELQKLDTEFRAQEISAIAWARGSQTLAAGTAKGNLQLFLLRERQRTPVVGKHTKRVLCGAWGDEGVLATGAADKTVVLSDGASGETLRTWQVKGDPLEVAVARRKDDAGAGGDDGAVSTITNKRVLYLLHPAGRSPAAAGGVAAAPLELTFQEQYGAMQRHLWFGDGFVMVGFRTGRIVVVSSASKEVGTEVHSAQHLELLADMAHCPALSRVAVGGGSTVKILDVGARVQEVPSEAVEVPQGQLVDALGWSKDGRVLTVSTSGGQLISYLAALPTVFGAHGGRLAHLTSLSEITVVDLALGRGAPPSRLQVACEPAFCAVGPEHIAVGMNNQVLYYAHGPQRPSALAARRDYLGAVAALWLSSTHAVVLVDGRLVVHPIEPLPRERGAAGAAGLGAGDEQDAVLPPSSAPQAILCGGVTEHFVVAGSAQGGLTHYLLPALEPVNEYRHPGGAVLRVWPQPDGVRCVFEDERHSLFLLNAVNDHVVKLPGFEGVANAVIWDALDARVFVVSDGNALHAYVHVPPAATTGPGVALLCRTPVPATHAPVVVANGAVMCRLRGGALDTIVVESHRALQGAMAAGGAGGGSGSGAKGVLTRRFSQALKLQRLEEAWRCALALRAPDAWRQLGVAALEALDMATATAAFRQVGDASMVLSLEPLAGIEDRALLAGHALVLLERDHDAAQESFLRSRRPLAALEMRRDLKHWPQALALARRLDPGAVAGVSRQHAAALEMVGDHAAARQHYQEALDAAASGPSAPDQAELARACRGGLARTMLHLGDVAAGRQEALQADDPALWKSCAQILEAAGHLPEAAELFERCGMAEKAAAIHIASKNFAAAAPLMAKVASAKLQLAYARAKEGQGRWQEAAAAYEAGGDVAAAVKLYLERLDAPGRAAALAFDVASSRGHMDTFASLVAASASAQGEVERIAAYYEQRGELEQAGDMWARAEQPDKALRLYLAVGGVAAANKAIALVEARGGDAVLAERVLAFIDGGAGTSGVAGAGGGGGGGGSLEEGPREELRFRLHVALGRPAEAGRAALELARIEQEDGNYRVAHSKLLRAVRQLRNLGARPPRDLLAALLLLHSYVLVKSLAARDDHMGAARMLARVTRSISRFPKHVVPILTSAVIECQRAGLKATAFECAATLMRPEYRSQVSERYRKKVELVVRKPDRGEEPPPPLAPCPFCGLPGPECDLVCISCQGVIPFDVATGGGSAIRAILAAEGACPMCCERVAPEAVVRLAAAEAQQRAEEMGALGAAAAVGPVAGGGGLRVADSG</sequence>
<feature type="domain" description="WDR19 WD40 repeat" evidence="3">
    <location>
        <begin position="349"/>
        <end position="635"/>
    </location>
</feature>
<dbReference type="RefSeq" id="XP_013904461.1">
    <property type="nucleotide sequence ID" value="XM_014049007.1"/>
</dbReference>
<dbReference type="EMBL" id="KK100505">
    <property type="protein sequence ID" value="KIZ05442.1"/>
    <property type="molecule type" value="Genomic_DNA"/>
</dbReference>
<protein>
    <submittedName>
        <fullName evidence="5">WD repeat-containing protein 19</fullName>
    </submittedName>
</protein>
<feature type="domain" description="WDR19 first beta-propeller" evidence="4">
    <location>
        <begin position="5"/>
        <end position="329"/>
    </location>
</feature>
<evidence type="ECO:0000259" key="4">
    <source>
        <dbReference type="Pfam" id="PF23389"/>
    </source>
</evidence>
<dbReference type="InterPro" id="IPR039468">
    <property type="entry name" value="WDR19_WD40_rpt"/>
</dbReference>
<dbReference type="Gene3D" id="2.130.10.10">
    <property type="entry name" value="YVTN repeat-like/Quinoprotein amine dehydrogenase"/>
    <property type="match status" value="1"/>
</dbReference>
<evidence type="ECO:0000313" key="5">
    <source>
        <dbReference type="EMBL" id="KIZ05442.1"/>
    </source>
</evidence>
<keyword evidence="2" id="KW-0677">Repeat</keyword>
<keyword evidence="1" id="KW-0853">WD repeat</keyword>
<dbReference type="SUPFAM" id="SSF82171">
    <property type="entry name" value="DPP6 N-terminal domain-like"/>
    <property type="match status" value="1"/>
</dbReference>
<dbReference type="GeneID" id="25735390"/>
<proteinExistence type="predicted"/>
<keyword evidence="6" id="KW-1185">Reference proteome</keyword>
<accession>A0A0D2MYK0</accession>
<evidence type="ECO:0000259" key="3">
    <source>
        <dbReference type="Pfam" id="PF15911"/>
    </source>
</evidence>
<dbReference type="PANTHER" id="PTHR14920:SF0">
    <property type="entry name" value="WD REPEAT DOMAIN 19"/>
    <property type="match status" value="1"/>
</dbReference>
<dbReference type="PANTHER" id="PTHR14920">
    <property type="entry name" value="OSMOTIC AVOIDANCE ABNORMAL PROTEIN 1/WD REPEAT MEMBRANE PROTEIN"/>
    <property type="match status" value="1"/>
</dbReference>
<evidence type="ECO:0000256" key="1">
    <source>
        <dbReference type="ARBA" id="ARBA00022574"/>
    </source>
</evidence>
<name>A0A0D2MYK0_9CHLO</name>
<dbReference type="GO" id="GO:0030991">
    <property type="term" value="C:intraciliary transport particle A"/>
    <property type="evidence" value="ECO:0007669"/>
    <property type="project" value="TreeGrafter"/>
</dbReference>
<dbReference type="GO" id="GO:0035721">
    <property type="term" value="P:intraciliary retrograde transport"/>
    <property type="evidence" value="ECO:0007669"/>
    <property type="project" value="InterPro"/>
</dbReference>
<dbReference type="STRING" id="145388.A0A0D2MYK0"/>
<dbReference type="Pfam" id="PF23389">
    <property type="entry name" value="Beta-prop_WDR19_1st"/>
    <property type="match status" value="1"/>
</dbReference>
<organism evidence="5 6">
    <name type="scientific">Monoraphidium neglectum</name>
    <dbReference type="NCBI Taxonomy" id="145388"/>
    <lineage>
        <taxon>Eukaryota</taxon>
        <taxon>Viridiplantae</taxon>
        <taxon>Chlorophyta</taxon>
        <taxon>core chlorophytes</taxon>
        <taxon>Chlorophyceae</taxon>
        <taxon>CS clade</taxon>
        <taxon>Sphaeropleales</taxon>
        <taxon>Selenastraceae</taxon>
        <taxon>Monoraphidium</taxon>
    </lineage>
</organism>